<gene>
    <name evidence="1" type="ORF">BDV33DRAFT_180669</name>
</gene>
<keyword evidence="2" id="KW-1185">Reference proteome</keyword>
<organism evidence="1 2">
    <name type="scientific">Aspergillus novoparasiticus</name>
    <dbReference type="NCBI Taxonomy" id="986946"/>
    <lineage>
        <taxon>Eukaryota</taxon>
        <taxon>Fungi</taxon>
        <taxon>Dikarya</taxon>
        <taxon>Ascomycota</taxon>
        <taxon>Pezizomycotina</taxon>
        <taxon>Eurotiomycetes</taxon>
        <taxon>Eurotiomycetidae</taxon>
        <taxon>Eurotiales</taxon>
        <taxon>Aspergillaceae</taxon>
        <taxon>Aspergillus</taxon>
        <taxon>Aspergillus subgen. Circumdati</taxon>
    </lineage>
</organism>
<dbReference type="Proteomes" id="UP000326799">
    <property type="component" value="Unassembled WGS sequence"/>
</dbReference>
<dbReference type="InterPro" id="IPR011990">
    <property type="entry name" value="TPR-like_helical_dom_sf"/>
</dbReference>
<dbReference type="AlphaFoldDB" id="A0A5N6ED64"/>
<name>A0A5N6ED64_9EURO</name>
<protein>
    <recommendedName>
        <fullName evidence="3">Tetratricopeptide repeat protein</fullName>
    </recommendedName>
</protein>
<accession>A0A5N6ED64</accession>
<dbReference type="EMBL" id="ML733500">
    <property type="protein sequence ID" value="KAB8215521.1"/>
    <property type="molecule type" value="Genomic_DNA"/>
</dbReference>
<dbReference type="SUPFAM" id="SSF48452">
    <property type="entry name" value="TPR-like"/>
    <property type="match status" value="1"/>
</dbReference>
<dbReference type="Gene3D" id="1.25.40.10">
    <property type="entry name" value="Tetratricopeptide repeat domain"/>
    <property type="match status" value="1"/>
</dbReference>
<evidence type="ECO:0008006" key="3">
    <source>
        <dbReference type="Google" id="ProtNLM"/>
    </source>
</evidence>
<reference evidence="1 2" key="1">
    <citation type="submission" date="2019-04" db="EMBL/GenBank/DDBJ databases">
        <title>Fungal friends and foes A comparative genomics study of 23 Aspergillus species from section Flavi.</title>
        <authorList>
            <consortium name="DOE Joint Genome Institute"/>
            <person name="Kjaerbolling I."/>
            <person name="Vesth T.C."/>
            <person name="Frisvad J.C."/>
            <person name="Nybo J.L."/>
            <person name="Theobald S."/>
            <person name="Kildgaard S."/>
            <person name="Petersen T.I."/>
            <person name="Kuo A."/>
            <person name="Sato A."/>
            <person name="Lyhne E.K."/>
            <person name="Kogle M.E."/>
            <person name="Wiebenga A."/>
            <person name="Kun R.S."/>
            <person name="Lubbers R.J."/>
            <person name="Makela M.R."/>
            <person name="Barry K."/>
            <person name="Chovatia M."/>
            <person name="Clum A."/>
            <person name="Daum C."/>
            <person name="Haridas S."/>
            <person name="He G."/>
            <person name="LaButti K."/>
            <person name="Lipzen A."/>
            <person name="Mondo S."/>
            <person name="Pangilinan J."/>
            <person name="Riley R."/>
            <person name="Salamov A."/>
            <person name="Simmons B.A."/>
            <person name="Magnuson J.K."/>
            <person name="Henrissat B."/>
            <person name="Mortensen U.H."/>
            <person name="Larsen T.O."/>
            <person name="De vries R.P."/>
            <person name="Grigoriev I.V."/>
            <person name="Machida M."/>
            <person name="Baker S.E."/>
            <person name="Andersen M.R."/>
        </authorList>
    </citation>
    <scope>NUCLEOTIDE SEQUENCE [LARGE SCALE GENOMIC DNA]</scope>
    <source>
        <strain evidence="1 2">CBS 126849</strain>
    </source>
</reference>
<sequence length="223" mass="24512">MSSSQSWKPIRPDGAFWESLDPVISSTVAESLSPAELDDINNHSTLSNPAKFELLEKTLTTKLLSLEESAKPSSLHDTDYPTWQRLNFALFHVLRGTGDAARQKETLLKLVNHPGPSGQDVAALQNLATLYEETGEHAQAEKLAKETLPLLRQHPALGQDSPQSLGSLRILIKALWKQGKEKKAEQVIQEASASIDRLAGGRFSAVQQEEKEALETVIADLKK</sequence>
<evidence type="ECO:0000313" key="2">
    <source>
        <dbReference type="Proteomes" id="UP000326799"/>
    </source>
</evidence>
<proteinExistence type="predicted"/>
<evidence type="ECO:0000313" key="1">
    <source>
        <dbReference type="EMBL" id="KAB8215521.1"/>
    </source>
</evidence>